<evidence type="ECO:0000256" key="1">
    <source>
        <dbReference type="ARBA" id="ARBA00004429"/>
    </source>
</evidence>
<comment type="subcellular location">
    <subcellularLocation>
        <location evidence="1">Cell inner membrane</location>
        <topology evidence="1">Multi-pass membrane protein</topology>
    </subcellularLocation>
</comment>
<dbReference type="EMBL" id="PDVP01000009">
    <property type="protein sequence ID" value="PHP66312.1"/>
    <property type="molecule type" value="Genomic_DNA"/>
</dbReference>
<keyword evidence="7 9" id="KW-0472">Membrane</keyword>
<keyword evidence="2" id="KW-0813">Transport</keyword>
<keyword evidence="11" id="KW-1185">Reference proteome</keyword>
<name>A0A2G1QLD3_9HYPH</name>
<feature type="transmembrane region" description="Helical" evidence="9">
    <location>
        <begin position="123"/>
        <end position="145"/>
    </location>
</feature>
<evidence type="ECO:0000256" key="2">
    <source>
        <dbReference type="ARBA" id="ARBA00022448"/>
    </source>
</evidence>
<dbReference type="PANTHER" id="PTHR30574:SF1">
    <property type="entry name" value="SULPHUR TRANSPORT DOMAIN-CONTAINING PROTEIN"/>
    <property type="match status" value="1"/>
</dbReference>
<feature type="transmembrane region" description="Helical" evidence="9">
    <location>
        <begin position="258"/>
        <end position="275"/>
    </location>
</feature>
<gene>
    <name evidence="10" type="ORF">CSC94_14615</name>
</gene>
<dbReference type="Pfam" id="PF04143">
    <property type="entry name" value="Sulf_transp"/>
    <property type="match status" value="1"/>
</dbReference>
<dbReference type="Proteomes" id="UP000221168">
    <property type="component" value="Unassembled WGS sequence"/>
</dbReference>
<comment type="caution">
    <text evidence="10">The sequence shown here is derived from an EMBL/GenBank/DDBJ whole genome shotgun (WGS) entry which is preliminary data.</text>
</comment>
<evidence type="ECO:0000256" key="8">
    <source>
        <dbReference type="ARBA" id="ARBA00035655"/>
    </source>
</evidence>
<dbReference type="OrthoDB" id="5342349at2"/>
<keyword evidence="6 9" id="KW-1133">Transmembrane helix</keyword>
<evidence type="ECO:0000256" key="9">
    <source>
        <dbReference type="SAM" id="Phobius"/>
    </source>
</evidence>
<feature type="transmembrane region" description="Helical" evidence="9">
    <location>
        <begin position="165"/>
        <end position="191"/>
    </location>
</feature>
<keyword evidence="3" id="KW-1003">Cell membrane</keyword>
<evidence type="ECO:0000256" key="3">
    <source>
        <dbReference type="ARBA" id="ARBA00022475"/>
    </source>
</evidence>
<evidence type="ECO:0000313" key="10">
    <source>
        <dbReference type="EMBL" id="PHP66312.1"/>
    </source>
</evidence>
<feature type="transmembrane region" description="Helical" evidence="9">
    <location>
        <begin position="296"/>
        <end position="317"/>
    </location>
</feature>
<feature type="transmembrane region" description="Helical" evidence="9">
    <location>
        <begin position="14"/>
        <end position="31"/>
    </location>
</feature>
<evidence type="ECO:0000313" key="11">
    <source>
        <dbReference type="Proteomes" id="UP000221168"/>
    </source>
</evidence>
<evidence type="ECO:0000256" key="4">
    <source>
        <dbReference type="ARBA" id="ARBA00022519"/>
    </source>
</evidence>
<proteinExistence type="inferred from homology"/>
<sequence>MDLVPLIDALGENGAALAGGAALGLLFGIAAQRSAFCTRSAVIGLMTGERRAAAIWLAGFATAVLGVQWLLWNGTVDVTETRFFSTAQSLSGALIGGGLFGLGMVLARGCVSRHMVLAASGNIRALVTLAFIAVTGLATYSGLLVPARDSIGGLWSTAAIGGNDLLAHGGLTQGAGVVIGLALAAGALALAVTARASLWRLAGGIAVGLAIVGGWYFTYDLSLQVFEPIQAESLSFIRPLATTGELATGASDGFGLDQGVLIGALAGAFLAALAFRDFRFAGFGDAGAAAAWRYPLGGVLMGFGGILAVGCTIGAGFTGGAVLAVSSLAGLAAMVGSAALAHAIIDAPARVAVRPAAAPAE</sequence>
<dbReference type="GO" id="GO:0005886">
    <property type="term" value="C:plasma membrane"/>
    <property type="evidence" value="ECO:0007669"/>
    <property type="project" value="UniProtKB-SubCell"/>
</dbReference>
<feature type="transmembrane region" description="Helical" evidence="9">
    <location>
        <begin position="92"/>
        <end position="111"/>
    </location>
</feature>
<dbReference type="PANTHER" id="PTHR30574">
    <property type="entry name" value="INNER MEMBRANE PROTEIN YEDE"/>
    <property type="match status" value="1"/>
</dbReference>
<reference evidence="10 11" key="1">
    <citation type="submission" date="2017-10" db="EMBL/GenBank/DDBJ databases">
        <title>Sedimentibacterium mangrovi gen. nov., sp. nov., a novel member of family Phyllobacteriacea isolated from mangrove sediment.</title>
        <authorList>
            <person name="Liao H."/>
            <person name="Tian Y."/>
        </authorList>
    </citation>
    <scope>NUCLEOTIDE SEQUENCE [LARGE SCALE GENOMIC DNA]</scope>
    <source>
        <strain evidence="10 11">X9-2-2</strain>
    </source>
</reference>
<feature type="transmembrane region" description="Helical" evidence="9">
    <location>
        <begin position="323"/>
        <end position="345"/>
    </location>
</feature>
<dbReference type="InterPro" id="IPR007272">
    <property type="entry name" value="Sulf_transp_TsuA/YedE"/>
</dbReference>
<protein>
    <submittedName>
        <fullName evidence="10">Uncharacterized protein</fullName>
    </submittedName>
</protein>
<feature type="transmembrane region" description="Helical" evidence="9">
    <location>
        <begin position="52"/>
        <end position="72"/>
    </location>
</feature>
<feature type="transmembrane region" description="Helical" evidence="9">
    <location>
        <begin position="198"/>
        <end position="217"/>
    </location>
</feature>
<evidence type="ECO:0000256" key="5">
    <source>
        <dbReference type="ARBA" id="ARBA00022692"/>
    </source>
</evidence>
<evidence type="ECO:0000256" key="7">
    <source>
        <dbReference type="ARBA" id="ARBA00023136"/>
    </source>
</evidence>
<evidence type="ECO:0000256" key="6">
    <source>
        <dbReference type="ARBA" id="ARBA00022989"/>
    </source>
</evidence>
<dbReference type="AlphaFoldDB" id="A0A2G1QLD3"/>
<organism evidence="10 11">
    <name type="scientific">Zhengella mangrovi</name>
    <dbReference type="NCBI Taxonomy" id="1982044"/>
    <lineage>
        <taxon>Bacteria</taxon>
        <taxon>Pseudomonadati</taxon>
        <taxon>Pseudomonadota</taxon>
        <taxon>Alphaproteobacteria</taxon>
        <taxon>Hyphomicrobiales</taxon>
        <taxon>Notoacmeibacteraceae</taxon>
        <taxon>Zhengella</taxon>
    </lineage>
</organism>
<accession>A0A2G1QLD3</accession>
<comment type="similarity">
    <text evidence="8">Belongs to the TsuA/YedE (TC 9.B.102) family.</text>
</comment>
<keyword evidence="4" id="KW-0997">Cell inner membrane</keyword>
<keyword evidence="5 9" id="KW-0812">Transmembrane</keyword>